<dbReference type="EMBL" id="JAATJL010000001">
    <property type="protein sequence ID" value="NJC21459.1"/>
    <property type="molecule type" value="Genomic_DNA"/>
</dbReference>
<dbReference type="CDD" id="cd10035">
    <property type="entry name" value="UDG_like"/>
    <property type="match status" value="1"/>
</dbReference>
<dbReference type="SUPFAM" id="SSF52141">
    <property type="entry name" value="Uracil-DNA glycosylase-like"/>
    <property type="match status" value="1"/>
</dbReference>
<comment type="caution">
    <text evidence="2">The sequence shown here is derived from an EMBL/GenBank/DDBJ whole genome shotgun (WGS) entry which is preliminary data.</text>
</comment>
<evidence type="ECO:0000259" key="1">
    <source>
        <dbReference type="SMART" id="SM00986"/>
    </source>
</evidence>
<feature type="domain" description="Uracil-DNA glycosylase-like" evidence="1">
    <location>
        <begin position="44"/>
        <end position="195"/>
    </location>
</feature>
<dbReference type="SMART" id="SM00987">
    <property type="entry name" value="UreE_C"/>
    <property type="match status" value="1"/>
</dbReference>
<protein>
    <submittedName>
        <fullName evidence="2">Uracil-DNA glycosylase</fullName>
    </submittedName>
</protein>
<dbReference type="AlphaFoldDB" id="A0A846RJY9"/>
<accession>A0A846RJY9</accession>
<dbReference type="RefSeq" id="WP_167991220.1">
    <property type="nucleotide sequence ID" value="NZ_JAATJL010000001.1"/>
</dbReference>
<keyword evidence="3" id="KW-1185">Reference proteome</keyword>
<evidence type="ECO:0000313" key="2">
    <source>
        <dbReference type="EMBL" id="NJC21459.1"/>
    </source>
</evidence>
<dbReference type="SMART" id="SM00986">
    <property type="entry name" value="UDG"/>
    <property type="match status" value="1"/>
</dbReference>
<gene>
    <name evidence="2" type="ORF">BJ994_000535</name>
</gene>
<evidence type="ECO:0000313" key="3">
    <source>
        <dbReference type="Proteomes" id="UP000547458"/>
    </source>
</evidence>
<reference evidence="2 3" key="1">
    <citation type="submission" date="2020-03" db="EMBL/GenBank/DDBJ databases">
        <title>Sequencing the genomes of 1000 actinobacteria strains.</title>
        <authorList>
            <person name="Klenk H.-P."/>
        </authorList>
    </citation>
    <scope>NUCLEOTIDE SEQUENCE [LARGE SCALE GENOMIC DNA]</scope>
    <source>
        <strain evidence="2 3">DSM 16403</strain>
    </source>
</reference>
<dbReference type="Proteomes" id="UP000547458">
    <property type="component" value="Unassembled WGS sequence"/>
</dbReference>
<name>A0A846RJY9_9MICC</name>
<proteinExistence type="predicted"/>
<dbReference type="InterPro" id="IPR005122">
    <property type="entry name" value="Uracil-DNA_glycosylase-like"/>
</dbReference>
<dbReference type="Gene3D" id="3.40.470.10">
    <property type="entry name" value="Uracil-DNA glycosylase-like domain"/>
    <property type="match status" value="1"/>
</dbReference>
<dbReference type="Pfam" id="PF03167">
    <property type="entry name" value="UDG"/>
    <property type="match status" value="1"/>
</dbReference>
<sequence length="202" mass="22162">MVQRKRQLINAPHVGPLNDWVRSVSVERGRSIRDSESVTPWFDPSMAGVNTKVLVLLEAPGRRATASRGSGFVSIDNNDGTAANLFTLFQESGLQRADVALWNIVPWYLPAGQKTKPTKRSDVLEAQPFVEQLIPLFSQLRIVVTMGKMAGAGWSTLCQGSSMISNLSWRAVPHPSATNLNVNPSFREDIRNAFMDASAQIG</sequence>
<dbReference type="InterPro" id="IPR036895">
    <property type="entry name" value="Uracil-DNA_glycosylase-like_sf"/>
</dbReference>
<organism evidence="2 3">
    <name type="scientific">Arthrobacter pigmenti</name>
    <dbReference type="NCBI Taxonomy" id="271432"/>
    <lineage>
        <taxon>Bacteria</taxon>
        <taxon>Bacillati</taxon>
        <taxon>Actinomycetota</taxon>
        <taxon>Actinomycetes</taxon>
        <taxon>Micrococcales</taxon>
        <taxon>Micrococcaceae</taxon>
        <taxon>Arthrobacter</taxon>
    </lineage>
</organism>